<evidence type="ECO:0000313" key="3">
    <source>
        <dbReference type="EMBL" id="RDB18497.1"/>
    </source>
</evidence>
<name>A0A369JD19_HYPMA</name>
<sequence>MEDVPPVLGLQIIEEARYAIVAVFCLQIYEWVTSAEKEIKLIHKARWTSIKTAYLLCRYYPLLLWPLVLFAYVGNHSWDMCNLLTTPVHIILAPLQIFPQGVMLMRAYAFSGRDRRVLFLLCSCYVGLVGVDIWVFCTDITMLPKTIYILLGGTGCYPDYGKGFMGFRLGYSMLAATLMDLVSLAVVLVICIRTRTREISLGRYFVNQGLVAFGLVSGLNIATAVIFFKPNSSHSGIGLPFTLVVSNLIACRIILELRRKVTPSDSEIAQRNSRIVRDAFAQGDSDAWLMPDEKDKRWHLRKRERGVP</sequence>
<dbReference type="Proteomes" id="UP000076154">
    <property type="component" value="Unassembled WGS sequence"/>
</dbReference>
<feature type="domain" description="DUF6533" evidence="2">
    <location>
        <begin position="18"/>
        <end position="63"/>
    </location>
</feature>
<feature type="transmembrane region" description="Helical" evidence="1">
    <location>
        <begin position="86"/>
        <end position="105"/>
    </location>
</feature>
<comment type="caution">
    <text evidence="3">The sequence shown here is derived from an EMBL/GenBank/DDBJ whole genome shotgun (WGS) entry which is preliminary data.</text>
</comment>
<evidence type="ECO:0000259" key="2">
    <source>
        <dbReference type="Pfam" id="PF20151"/>
    </source>
</evidence>
<feature type="transmembrane region" description="Helical" evidence="1">
    <location>
        <begin position="117"/>
        <end position="136"/>
    </location>
</feature>
<dbReference type="OrthoDB" id="3251775at2759"/>
<organism evidence="3 4">
    <name type="scientific">Hypsizygus marmoreus</name>
    <name type="common">White beech mushroom</name>
    <name type="synonym">Agaricus marmoreus</name>
    <dbReference type="NCBI Taxonomy" id="39966"/>
    <lineage>
        <taxon>Eukaryota</taxon>
        <taxon>Fungi</taxon>
        <taxon>Dikarya</taxon>
        <taxon>Basidiomycota</taxon>
        <taxon>Agaricomycotina</taxon>
        <taxon>Agaricomycetes</taxon>
        <taxon>Agaricomycetidae</taxon>
        <taxon>Agaricales</taxon>
        <taxon>Tricholomatineae</taxon>
        <taxon>Lyophyllaceae</taxon>
        <taxon>Hypsizygus</taxon>
    </lineage>
</organism>
<dbReference type="Pfam" id="PF20151">
    <property type="entry name" value="DUF6533"/>
    <property type="match status" value="1"/>
</dbReference>
<keyword evidence="1" id="KW-0812">Transmembrane</keyword>
<dbReference type="InterPro" id="IPR045340">
    <property type="entry name" value="DUF6533"/>
</dbReference>
<keyword evidence="1" id="KW-1133">Transmembrane helix</keyword>
<feature type="transmembrane region" description="Helical" evidence="1">
    <location>
        <begin position="234"/>
        <end position="255"/>
    </location>
</feature>
<feature type="transmembrane region" description="Helical" evidence="1">
    <location>
        <begin position="169"/>
        <end position="192"/>
    </location>
</feature>
<keyword evidence="1" id="KW-0472">Membrane</keyword>
<feature type="transmembrane region" description="Helical" evidence="1">
    <location>
        <begin position="16"/>
        <end position="32"/>
    </location>
</feature>
<evidence type="ECO:0000313" key="4">
    <source>
        <dbReference type="Proteomes" id="UP000076154"/>
    </source>
</evidence>
<protein>
    <recommendedName>
        <fullName evidence="2">DUF6533 domain-containing protein</fullName>
    </recommendedName>
</protein>
<dbReference type="EMBL" id="LUEZ02000101">
    <property type="protein sequence ID" value="RDB18497.1"/>
    <property type="molecule type" value="Genomic_DNA"/>
</dbReference>
<dbReference type="InParanoid" id="A0A369JD19"/>
<accession>A0A369JD19</accession>
<proteinExistence type="predicted"/>
<feature type="transmembrane region" description="Helical" evidence="1">
    <location>
        <begin position="204"/>
        <end position="228"/>
    </location>
</feature>
<gene>
    <name evidence="3" type="ORF">Hypma_000251</name>
</gene>
<reference evidence="3" key="1">
    <citation type="submission" date="2018-04" db="EMBL/GenBank/DDBJ databases">
        <title>Whole genome sequencing of Hypsizygus marmoreus.</title>
        <authorList>
            <person name="Choi I.-G."/>
            <person name="Min B."/>
            <person name="Kim J.-G."/>
            <person name="Kim S."/>
            <person name="Oh Y.-L."/>
            <person name="Kong W.-S."/>
            <person name="Park H."/>
            <person name="Jeong J."/>
            <person name="Song E.-S."/>
        </authorList>
    </citation>
    <scope>NUCLEOTIDE SEQUENCE [LARGE SCALE GENOMIC DNA]</scope>
    <source>
        <strain evidence="3">51987-8</strain>
    </source>
</reference>
<feature type="transmembrane region" description="Helical" evidence="1">
    <location>
        <begin position="53"/>
        <end position="74"/>
    </location>
</feature>
<dbReference type="AlphaFoldDB" id="A0A369JD19"/>
<keyword evidence="4" id="KW-1185">Reference proteome</keyword>
<evidence type="ECO:0000256" key="1">
    <source>
        <dbReference type="SAM" id="Phobius"/>
    </source>
</evidence>